<dbReference type="PANTHER" id="PTHR10110">
    <property type="entry name" value="SODIUM/HYDROGEN EXCHANGER"/>
    <property type="match status" value="1"/>
</dbReference>
<evidence type="ECO:0000256" key="5">
    <source>
        <dbReference type="ARBA" id="ARBA00022692"/>
    </source>
</evidence>
<keyword evidence="14" id="KW-1185">Reference proteome</keyword>
<keyword evidence="8" id="KW-0406">Ion transport</keyword>
<evidence type="ECO:0000256" key="3">
    <source>
        <dbReference type="ARBA" id="ARBA00022449"/>
    </source>
</evidence>
<feature type="transmembrane region" description="Helical" evidence="11">
    <location>
        <begin position="121"/>
        <end position="142"/>
    </location>
</feature>
<name>A0ABY5GJI5_9GAMM</name>
<feature type="transmembrane region" description="Helical" evidence="11">
    <location>
        <begin position="60"/>
        <end position="78"/>
    </location>
</feature>
<feature type="transmembrane region" description="Helical" evidence="11">
    <location>
        <begin position="280"/>
        <end position="303"/>
    </location>
</feature>
<feature type="transmembrane region" description="Helical" evidence="11">
    <location>
        <begin position="310"/>
        <end position="333"/>
    </location>
</feature>
<keyword evidence="7" id="KW-0915">Sodium</keyword>
<reference evidence="13" key="1">
    <citation type="submission" date="2022-07" db="EMBL/GenBank/DDBJ databases">
        <title>Genome sequencing of Photobacterium atrarenae GJH2-4.</title>
        <authorList>
            <person name="Park S.-J."/>
        </authorList>
    </citation>
    <scope>NUCLEOTIDE SEQUENCE</scope>
    <source>
        <strain evidence="13">GJH2-4</strain>
    </source>
</reference>
<proteinExistence type="predicted"/>
<organism evidence="13 14">
    <name type="scientific">Photobacterium atrarenae</name>
    <dbReference type="NCBI Taxonomy" id="865757"/>
    <lineage>
        <taxon>Bacteria</taxon>
        <taxon>Pseudomonadati</taxon>
        <taxon>Pseudomonadota</taxon>
        <taxon>Gammaproteobacteria</taxon>
        <taxon>Vibrionales</taxon>
        <taxon>Vibrionaceae</taxon>
        <taxon>Photobacterium</taxon>
    </lineage>
</organism>
<dbReference type="Gene3D" id="1.20.1530.20">
    <property type="match status" value="1"/>
</dbReference>
<evidence type="ECO:0000259" key="12">
    <source>
        <dbReference type="Pfam" id="PF00999"/>
    </source>
</evidence>
<feature type="transmembrane region" description="Helical" evidence="11">
    <location>
        <begin position="6"/>
        <end position="24"/>
    </location>
</feature>
<evidence type="ECO:0000256" key="1">
    <source>
        <dbReference type="ARBA" id="ARBA00004651"/>
    </source>
</evidence>
<dbReference type="InterPro" id="IPR038770">
    <property type="entry name" value="Na+/solute_symporter_sf"/>
</dbReference>
<feature type="transmembrane region" description="Helical" evidence="11">
    <location>
        <begin position="232"/>
        <end position="260"/>
    </location>
</feature>
<dbReference type="Proteomes" id="UP001057998">
    <property type="component" value="Chromosome 2"/>
</dbReference>
<feature type="transmembrane region" description="Helical" evidence="11">
    <location>
        <begin position="374"/>
        <end position="393"/>
    </location>
</feature>
<feature type="transmembrane region" description="Helical" evidence="11">
    <location>
        <begin position="345"/>
        <end position="365"/>
    </location>
</feature>
<feature type="domain" description="Cation/H+ exchanger transmembrane" evidence="12">
    <location>
        <begin position="19"/>
        <end position="395"/>
    </location>
</feature>
<keyword evidence="3" id="KW-0050">Antiport</keyword>
<evidence type="ECO:0000256" key="2">
    <source>
        <dbReference type="ARBA" id="ARBA00022448"/>
    </source>
</evidence>
<accession>A0ABY5GJI5</accession>
<sequence length="402" mass="44128">MNSLSFVAIAFVVLSLVGLNALTYYSHRTRLLPDIVWVLLLGVLYGFLSTTTELGLPEITLNSELVLYAFVPLLIFSSTQKICLHHIRKVLLPASLIGSVGILISMVIIGAILHFVFGMPWLATLLFGVIISATDPLAIGALLHENKTLQESRKLLIEGESILNDGFVVTVFGVFMLLMFEGATFSPVNSSASLFSHITGALIIGVLLGRAARWLLAYWHGEHFSLRTNMTLALAFGSLLLAESLHFSGILAVFSAALAYGYKRPEPDQNTHIQGCLWDYFEYIANASLFFLLGASFSGLASFDLLTFSLVITSLILLIVARLVAILLLFPAITIEGEHLTPQEFWLLNFSGARGAVSIALILLLPDSFELKETFLSISFVMILFSLVLYPIFVQQLQRKPG</sequence>
<feature type="transmembrane region" description="Helical" evidence="11">
    <location>
        <begin position="162"/>
        <end position="180"/>
    </location>
</feature>
<dbReference type="RefSeq" id="WP_255390800.1">
    <property type="nucleotide sequence ID" value="NZ_CP101509.1"/>
</dbReference>
<dbReference type="EMBL" id="CP101509">
    <property type="protein sequence ID" value="UTV29483.1"/>
    <property type="molecule type" value="Genomic_DNA"/>
</dbReference>
<evidence type="ECO:0000256" key="8">
    <source>
        <dbReference type="ARBA" id="ARBA00023065"/>
    </source>
</evidence>
<evidence type="ECO:0000313" key="14">
    <source>
        <dbReference type="Proteomes" id="UP001057998"/>
    </source>
</evidence>
<keyword evidence="5 11" id="KW-0812">Transmembrane</keyword>
<keyword evidence="4" id="KW-1003">Cell membrane</keyword>
<gene>
    <name evidence="13" type="ORF">NNL38_20915</name>
</gene>
<feature type="transmembrane region" description="Helical" evidence="11">
    <location>
        <begin position="31"/>
        <end position="48"/>
    </location>
</feature>
<dbReference type="Pfam" id="PF00999">
    <property type="entry name" value="Na_H_Exchanger"/>
    <property type="match status" value="1"/>
</dbReference>
<keyword evidence="2" id="KW-0813">Transport</keyword>
<evidence type="ECO:0000256" key="9">
    <source>
        <dbReference type="ARBA" id="ARBA00023136"/>
    </source>
</evidence>
<evidence type="ECO:0000256" key="10">
    <source>
        <dbReference type="ARBA" id="ARBA00023201"/>
    </source>
</evidence>
<keyword evidence="6 11" id="KW-1133">Transmembrane helix</keyword>
<feature type="transmembrane region" description="Helical" evidence="11">
    <location>
        <begin position="90"/>
        <end position="115"/>
    </location>
</feature>
<feature type="transmembrane region" description="Helical" evidence="11">
    <location>
        <begin position="192"/>
        <end position="211"/>
    </location>
</feature>
<evidence type="ECO:0000256" key="6">
    <source>
        <dbReference type="ARBA" id="ARBA00022989"/>
    </source>
</evidence>
<comment type="subcellular location">
    <subcellularLocation>
        <location evidence="1">Cell membrane</location>
        <topology evidence="1">Multi-pass membrane protein</topology>
    </subcellularLocation>
</comment>
<evidence type="ECO:0000256" key="7">
    <source>
        <dbReference type="ARBA" id="ARBA00023053"/>
    </source>
</evidence>
<protein>
    <submittedName>
        <fullName evidence="13">Sodium:proton antiporter</fullName>
    </submittedName>
</protein>
<evidence type="ECO:0000256" key="4">
    <source>
        <dbReference type="ARBA" id="ARBA00022475"/>
    </source>
</evidence>
<evidence type="ECO:0000256" key="11">
    <source>
        <dbReference type="SAM" id="Phobius"/>
    </source>
</evidence>
<dbReference type="PANTHER" id="PTHR10110:SF86">
    <property type="entry name" value="SODIUM_HYDROGEN EXCHANGER 7"/>
    <property type="match status" value="1"/>
</dbReference>
<dbReference type="InterPro" id="IPR018422">
    <property type="entry name" value="Cation/H_exchanger_CPA1"/>
</dbReference>
<evidence type="ECO:0000313" key="13">
    <source>
        <dbReference type="EMBL" id="UTV29483.1"/>
    </source>
</evidence>
<keyword evidence="9 11" id="KW-0472">Membrane</keyword>
<dbReference type="InterPro" id="IPR006153">
    <property type="entry name" value="Cation/H_exchanger_TM"/>
</dbReference>
<keyword evidence="10" id="KW-0739">Sodium transport</keyword>